<feature type="transmembrane region" description="Helical" evidence="6">
    <location>
        <begin position="297"/>
        <end position="318"/>
    </location>
</feature>
<dbReference type="GO" id="GO:0016020">
    <property type="term" value="C:membrane"/>
    <property type="evidence" value="ECO:0007669"/>
    <property type="project" value="UniProtKB-SubCell"/>
</dbReference>
<dbReference type="OMA" id="IIPAVWF"/>
<protein>
    <recommendedName>
        <fullName evidence="11">Endoplasmic reticulum-Golgi intermediate compartment protein 3</fullName>
    </recommendedName>
</protein>
<dbReference type="GO" id="GO:0030134">
    <property type="term" value="C:COPII-coated ER to Golgi transport vesicle"/>
    <property type="evidence" value="ECO:0007669"/>
    <property type="project" value="TreeGrafter"/>
</dbReference>
<dbReference type="InterPro" id="IPR039542">
    <property type="entry name" value="Erv_N"/>
</dbReference>
<keyword evidence="3 6" id="KW-0812">Transmembrane</keyword>
<comment type="subcellular location">
    <subcellularLocation>
        <location evidence="1">Membrane</location>
        <topology evidence="1">Multi-pass membrane protein</topology>
    </subcellularLocation>
</comment>
<dbReference type="InterPro" id="IPR012936">
    <property type="entry name" value="Erv_C"/>
</dbReference>
<name>A0A8S1MB51_PARPR</name>
<feature type="transmembrane region" description="Helical" evidence="6">
    <location>
        <begin position="28"/>
        <end position="46"/>
    </location>
</feature>
<evidence type="ECO:0008006" key="11">
    <source>
        <dbReference type="Google" id="ProtNLM"/>
    </source>
</evidence>
<comment type="similarity">
    <text evidence="2">Belongs to the ERGIC family.</text>
</comment>
<feature type="domain" description="Endoplasmic reticulum vesicle transporter C-terminal" evidence="7">
    <location>
        <begin position="145"/>
        <end position="319"/>
    </location>
</feature>
<dbReference type="AlphaFoldDB" id="A0A8S1MB51"/>
<keyword evidence="10" id="KW-1185">Reference proteome</keyword>
<accession>A0A8S1MB51</accession>
<evidence type="ECO:0000259" key="7">
    <source>
        <dbReference type="Pfam" id="PF07970"/>
    </source>
</evidence>
<sequence length="339" mass="38185">MIGGVQSRLRKLDIYRKLPADLTEPTTAGALISVISTIVIVVLFITELQAYIEVDNSSEMFVDINRGGEQIRVNLDIEFHKFPCDILSLDVQDIMGSHVVNVEGRLIKKRIKNGQIISEEVHSNHEGHDHHGQQSIDFARIEQAFKEKEGCQIAGYIIVNKVPGNFHVSAHAFGGILHQVFQRSQINTLDLSHTINHISFGEEDDLIKIKKQFQKGVLNPLDNTKKIAQPQGGTGMMFQYYISVVPTTYIDVQGNEYYVHQFTANSNEVQTDHLPAVYFRYDLSPVTVKFLQYRESFLHFLVQICAILGGVFTIASIVDGMIHKSVVALLKKYEMGKLS</sequence>
<dbReference type="Pfam" id="PF13850">
    <property type="entry name" value="ERGIC_N"/>
    <property type="match status" value="1"/>
</dbReference>
<evidence type="ECO:0000256" key="1">
    <source>
        <dbReference type="ARBA" id="ARBA00004141"/>
    </source>
</evidence>
<evidence type="ECO:0000256" key="4">
    <source>
        <dbReference type="ARBA" id="ARBA00022989"/>
    </source>
</evidence>
<evidence type="ECO:0000259" key="8">
    <source>
        <dbReference type="Pfam" id="PF13850"/>
    </source>
</evidence>
<keyword evidence="4 6" id="KW-1133">Transmembrane helix</keyword>
<dbReference type="GO" id="GO:0005783">
    <property type="term" value="C:endoplasmic reticulum"/>
    <property type="evidence" value="ECO:0007669"/>
    <property type="project" value="TreeGrafter"/>
</dbReference>
<dbReference type="Pfam" id="PF07970">
    <property type="entry name" value="COPIIcoated_ERV"/>
    <property type="match status" value="1"/>
</dbReference>
<organism evidence="9 10">
    <name type="scientific">Paramecium primaurelia</name>
    <dbReference type="NCBI Taxonomy" id="5886"/>
    <lineage>
        <taxon>Eukaryota</taxon>
        <taxon>Sar</taxon>
        <taxon>Alveolata</taxon>
        <taxon>Ciliophora</taxon>
        <taxon>Intramacronucleata</taxon>
        <taxon>Oligohymenophorea</taxon>
        <taxon>Peniculida</taxon>
        <taxon>Parameciidae</taxon>
        <taxon>Paramecium</taxon>
    </lineage>
</organism>
<evidence type="ECO:0000256" key="3">
    <source>
        <dbReference type="ARBA" id="ARBA00022692"/>
    </source>
</evidence>
<dbReference type="EMBL" id="CAJJDM010000059">
    <property type="protein sequence ID" value="CAD8077648.1"/>
    <property type="molecule type" value="Genomic_DNA"/>
</dbReference>
<dbReference type="PANTHER" id="PTHR10984:SF25">
    <property type="entry name" value="ENDOPLASMIC RETICULUM-GOLGI INTERMEDIATE COMPARTMENT PROTEIN 3"/>
    <property type="match status" value="1"/>
</dbReference>
<gene>
    <name evidence="9" type="ORF">PPRIM_AZ9-3.1.T0580218</name>
</gene>
<comment type="caution">
    <text evidence="9">The sequence shown here is derived from an EMBL/GenBank/DDBJ whole genome shotgun (WGS) entry which is preliminary data.</text>
</comment>
<keyword evidence="5 6" id="KW-0472">Membrane</keyword>
<proteinExistence type="inferred from homology"/>
<feature type="domain" description="Endoplasmic reticulum vesicle transporter N-terminal" evidence="8">
    <location>
        <begin position="9"/>
        <end position="98"/>
    </location>
</feature>
<dbReference type="InterPro" id="IPR045888">
    <property type="entry name" value="Erv"/>
</dbReference>
<dbReference type="Proteomes" id="UP000688137">
    <property type="component" value="Unassembled WGS sequence"/>
</dbReference>
<evidence type="ECO:0000313" key="9">
    <source>
        <dbReference type="EMBL" id="CAD8077648.1"/>
    </source>
</evidence>
<reference evidence="9" key="1">
    <citation type="submission" date="2021-01" db="EMBL/GenBank/DDBJ databases">
        <authorList>
            <consortium name="Genoscope - CEA"/>
            <person name="William W."/>
        </authorList>
    </citation>
    <scope>NUCLEOTIDE SEQUENCE</scope>
</reference>
<dbReference type="PANTHER" id="PTHR10984">
    <property type="entry name" value="ENDOPLASMIC RETICULUM-GOLGI INTERMEDIATE COMPARTMENT PROTEIN"/>
    <property type="match status" value="1"/>
</dbReference>
<evidence type="ECO:0000256" key="6">
    <source>
        <dbReference type="SAM" id="Phobius"/>
    </source>
</evidence>
<evidence type="ECO:0000256" key="2">
    <source>
        <dbReference type="ARBA" id="ARBA00005648"/>
    </source>
</evidence>
<evidence type="ECO:0000313" key="10">
    <source>
        <dbReference type="Proteomes" id="UP000688137"/>
    </source>
</evidence>
<evidence type="ECO:0000256" key="5">
    <source>
        <dbReference type="ARBA" id="ARBA00023136"/>
    </source>
</evidence>